<feature type="region of interest" description="Disordered" evidence="7">
    <location>
        <begin position="328"/>
        <end position="358"/>
    </location>
</feature>
<dbReference type="PANTHER" id="PTHR43809:SF1">
    <property type="entry name" value="NITRITE REDUCTASE (NADH) LARGE SUBUNIT"/>
    <property type="match status" value="1"/>
</dbReference>
<protein>
    <submittedName>
        <fullName evidence="8">Uncharacterized protein</fullName>
    </submittedName>
</protein>
<feature type="compositionally biased region" description="Low complexity" evidence="7">
    <location>
        <begin position="346"/>
        <end position="358"/>
    </location>
</feature>
<dbReference type="InterPro" id="IPR052034">
    <property type="entry name" value="NasD-like"/>
</dbReference>
<dbReference type="InterPro" id="IPR045854">
    <property type="entry name" value="NO2/SO3_Rdtase_4Fe4S_sf"/>
</dbReference>
<keyword evidence="6" id="KW-0411">Iron-sulfur</keyword>
<gene>
    <name evidence="8" type="ORF">SAMN05421753_103153</name>
</gene>
<dbReference type="GO" id="GO:0051539">
    <property type="term" value="F:4 iron, 4 sulfur cluster binding"/>
    <property type="evidence" value="ECO:0007669"/>
    <property type="project" value="UniProtKB-KW"/>
</dbReference>
<dbReference type="Gene3D" id="3.30.413.10">
    <property type="entry name" value="Sulfite Reductase Hemoprotein, domain 1"/>
    <property type="match status" value="1"/>
</dbReference>
<sequence>MYASAPLCEHFHFSRTEMFALIRAKGLLNLTGIFARYGRGAGCEQCRSVLSGMLEEQRRQTMAGIFSARGTLGRGPRGRVVGRSQAIRLSPAGHVSGEDFENNRFDIASEAEVTLSRIFETRYEAIRREFPLTFIVTDDAGSESPAQFADVGVVINTLSAEPTFEIYVCGQPGNTARPGQLLLAEVSNLNTAVQMVDRFLAYYVMTADPYTRTAPWCDMLEGGSEHLRDMLVTDKLSICPELEEMLQHLCGFDRREQREAGMARTAWNPESESDLQKSRSVLTQGGAENGLTRSLVSCPPHKDVFLPEEVNQTAGKTSQTQTFTMKVEGADVQPDLSAPQDLTEGSSAALSSSLAAAH</sequence>
<proteinExistence type="predicted"/>
<dbReference type="OrthoDB" id="9792592at2"/>
<name>A0A1I3DAS1_9PLAN</name>
<keyword evidence="5" id="KW-0408">Iron</keyword>
<evidence type="ECO:0000256" key="2">
    <source>
        <dbReference type="ARBA" id="ARBA00022617"/>
    </source>
</evidence>
<evidence type="ECO:0000256" key="5">
    <source>
        <dbReference type="ARBA" id="ARBA00023004"/>
    </source>
</evidence>
<evidence type="ECO:0000256" key="3">
    <source>
        <dbReference type="ARBA" id="ARBA00022723"/>
    </source>
</evidence>
<evidence type="ECO:0000256" key="7">
    <source>
        <dbReference type="SAM" id="MobiDB-lite"/>
    </source>
</evidence>
<dbReference type="EMBL" id="FOQD01000003">
    <property type="protein sequence ID" value="SFH83591.1"/>
    <property type="molecule type" value="Genomic_DNA"/>
</dbReference>
<accession>A0A1I3DAS1</accession>
<dbReference type="SUPFAM" id="SSF56014">
    <property type="entry name" value="Nitrite and sulphite reductase 4Fe-4S domain-like"/>
    <property type="match status" value="1"/>
</dbReference>
<keyword evidence="2" id="KW-0349">Heme</keyword>
<dbReference type="Proteomes" id="UP000199518">
    <property type="component" value="Unassembled WGS sequence"/>
</dbReference>
<dbReference type="AlphaFoldDB" id="A0A1I3DAS1"/>
<evidence type="ECO:0000256" key="1">
    <source>
        <dbReference type="ARBA" id="ARBA00022485"/>
    </source>
</evidence>
<dbReference type="STRING" id="1576369.SAMN05421753_103153"/>
<dbReference type="RefSeq" id="WP_139228257.1">
    <property type="nucleotide sequence ID" value="NZ_FOQD01000003.1"/>
</dbReference>
<keyword evidence="1" id="KW-0004">4Fe-4S</keyword>
<dbReference type="GO" id="GO:0016491">
    <property type="term" value="F:oxidoreductase activity"/>
    <property type="evidence" value="ECO:0007669"/>
    <property type="project" value="UniProtKB-KW"/>
</dbReference>
<evidence type="ECO:0000256" key="4">
    <source>
        <dbReference type="ARBA" id="ARBA00023002"/>
    </source>
</evidence>
<keyword evidence="4" id="KW-0560">Oxidoreductase</keyword>
<evidence type="ECO:0000313" key="9">
    <source>
        <dbReference type="Proteomes" id="UP000199518"/>
    </source>
</evidence>
<keyword evidence="3" id="KW-0479">Metal-binding</keyword>
<evidence type="ECO:0000256" key="6">
    <source>
        <dbReference type="ARBA" id="ARBA00023014"/>
    </source>
</evidence>
<feature type="region of interest" description="Disordered" evidence="7">
    <location>
        <begin position="261"/>
        <end position="280"/>
    </location>
</feature>
<organism evidence="8 9">
    <name type="scientific">Planctomicrobium piriforme</name>
    <dbReference type="NCBI Taxonomy" id="1576369"/>
    <lineage>
        <taxon>Bacteria</taxon>
        <taxon>Pseudomonadati</taxon>
        <taxon>Planctomycetota</taxon>
        <taxon>Planctomycetia</taxon>
        <taxon>Planctomycetales</taxon>
        <taxon>Planctomycetaceae</taxon>
        <taxon>Planctomicrobium</taxon>
    </lineage>
</organism>
<keyword evidence="9" id="KW-1185">Reference proteome</keyword>
<evidence type="ECO:0000313" key="8">
    <source>
        <dbReference type="EMBL" id="SFH83591.1"/>
    </source>
</evidence>
<dbReference type="GO" id="GO:0046872">
    <property type="term" value="F:metal ion binding"/>
    <property type="evidence" value="ECO:0007669"/>
    <property type="project" value="UniProtKB-KW"/>
</dbReference>
<reference evidence="9" key="1">
    <citation type="submission" date="2016-10" db="EMBL/GenBank/DDBJ databases">
        <authorList>
            <person name="Varghese N."/>
            <person name="Submissions S."/>
        </authorList>
    </citation>
    <scope>NUCLEOTIDE SEQUENCE [LARGE SCALE GENOMIC DNA]</scope>
    <source>
        <strain evidence="9">DSM 26348</strain>
    </source>
</reference>
<dbReference type="PANTHER" id="PTHR43809">
    <property type="entry name" value="NITRITE REDUCTASE (NADH) LARGE SUBUNIT"/>
    <property type="match status" value="1"/>
</dbReference>